<keyword evidence="4" id="KW-0804">Transcription</keyword>
<name>A0A1X9ND24_9GAMM</name>
<dbReference type="InterPro" id="IPR000261">
    <property type="entry name" value="EH_dom"/>
</dbReference>
<dbReference type="GO" id="GO:0016987">
    <property type="term" value="F:sigma factor activity"/>
    <property type="evidence" value="ECO:0007669"/>
    <property type="project" value="UniProtKB-KW"/>
</dbReference>
<gene>
    <name evidence="6" type="ORF">BST96_04460</name>
</gene>
<dbReference type="InterPro" id="IPR013249">
    <property type="entry name" value="RNA_pol_sigma70_r4_t2"/>
</dbReference>
<dbReference type="CDD" id="cd06171">
    <property type="entry name" value="Sigma70_r4"/>
    <property type="match status" value="1"/>
</dbReference>
<dbReference type="InterPro" id="IPR036388">
    <property type="entry name" value="WH-like_DNA-bd_sf"/>
</dbReference>
<dbReference type="NCBIfam" id="TIGR02937">
    <property type="entry name" value="sigma70-ECF"/>
    <property type="match status" value="1"/>
</dbReference>
<evidence type="ECO:0000313" key="7">
    <source>
        <dbReference type="Proteomes" id="UP000193450"/>
    </source>
</evidence>
<dbReference type="KEGG" id="osg:BST96_04460"/>
<dbReference type="EMBL" id="CP019343">
    <property type="protein sequence ID" value="ARN73429.1"/>
    <property type="molecule type" value="Genomic_DNA"/>
</dbReference>
<dbReference type="Pfam" id="PF04542">
    <property type="entry name" value="Sigma70_r2"/>
    <property type="match status" value="1"/>
</dbReference>
<evidence type="ECO:0000256" key="4">
    <source>
        <dbReference type="ARBA" id="ARBA00023163"/>
    </source>
</evidence>
<dbReference type="Pfam" id="PF08281">
    <property type="entry name" value="Sigma70_r4_2"/>
    <property type="match status" value="1"/>
</dbReference>
<dbReference type="InterPro" id="IPR014284">
    <property type="entry name" value="RNA_pol_sigma-70_dom"/>
</dbReference>
<dbReference type="STRING" id="716816.BST96_04460"/>
<dbReference type="InterPro" id="IPR013325">
    <property type="entry name" value="RNA_pol_sigma_r2"/>
</dbReference>
<proteinExistence type="inferred from homology"/>
<dbReference type="AlphaFoldDB" id="A0A1X9ND24"/>
<keyword evidence="7" id="KW-1185">Reference proteome</keyword>
<dbReference type="Proteomes" id="UP000193450">
    <property type="component" value="Chromosome"/>
</dbReference>
<dbReference type="InterPro" id="IPR007627">
    <property type="entry name" value="RNA_pol_sigma70_r2"/>
</dbReference>
<feature type="domain" description="EH" evidence="5">
    <location>
        <begin position="31"/>
        <end position="93"/>
    </location>
</feature>
<dbReference type="Gene3D" id="1.10.1740.10">
    <property type="match status" value="1"/>
</dbReference>
<dbReference type="SUPFAM" id="SSF88946">
    <property type="entry name" value="Sigma2 domain of RNA polymerase sigma factors"/>
    <property type="match status" value="1"/>
</dbReference>
<dbReference type="GO" id="GO:0006352">
    <property type="term" value="P:DNA-templated transcription initiation"/>
    <property type="evidence" value="ECO:0007669"/>
    <property type="project" value="InterPro"/>
</dbReference>
<dbReference type="InterPro" id="IPR039425">
    <property type="entry name" value="RNA_pol_sigma-70-like"/>
</dbReference>
<evidence type="ECO:0000313" key="6">
    <source>
        <dbReference type="EMBL" id="ARN73429.1"/>
    </source>
</evidence>
<dbReference type="GO" id="GO:0003677">
    <property type="term" value="F:DNA binding"/>
    <property type="evidence" value="ECO:0007669"/>
    <property type="project" value="InterPro"/>
</dbReference>
<comment type="similarity">
    <text evidence="1">Belongs to the sigma-70 factor family. ECF subfamily.</text>
</comment>
<dbReference type="PROSITE" id="PS50031">
    <property type="entry name" value="EH"/>
    <property type="match status" value="1"/>
</dbReference>
<sequence length="197" mass="22313">MSTATSNGSDSNAERNAMLKELMAKVADQRDKQAFEKLFDHFAPLLRSYSLAREPGAALLADELAQEVMIKVWNKAHTYKPDMAAVSTWVFTLARNSRIDYLRRNGRFSTDIDPTEIFNNMEDEGPDPFQLAQQQRVESKVHEGLKQLPIEQAQVLAKVYLEGKSHQETSDELGLPLGTVKSRVRLALQKLELLLKR</sequence>
<reference evidence="6 7" key="1">
    <citation type="submission" date="2016-11" db="EMBL/GenBank/DDBJ databases">
        <title>Trade-off between light-utilization and light-protection in marine flavobacteria.</title>
        <authorList>
            <person name="Kumagai Y."/>
        </authorList>
    </citation>
    <scope>NUCLEOTIDE SEQUENCE [LARGE SCALE GENOMIC DNA]</scope>
    <source>
        <strain evidence="6 7">NBRC 107125</strain>
    </source>
</reference>
<dbReference type="SUPFAM" id="SSF88659">
    <property type="entry name" value="Sigma3 and sigma4 domains of RNA polymerase sigma factors"/>
    <property type="match status" value="1"/>
</dbReference>
<organism evidence="6 7">
    <name type="scientific">Oceanicoccus sagamiensis</name>
    <dbReference type="NCBI Taxonomy" id="716816"/>
    <lineage>
        <taxon>Bacteria</taxon>
        <taxon>Pseudomonadati</taxon>
        <taxon>Pseudomonadota</taxon>
        <taxon>Gammaproteobacteria</taxon>
        <taxon>Cellvibrionales</taxon>
        <taxon>Spongiibacteraceae</taxon>
        <taxon>Oceanicoccus</taxon>
    </lineage>
</organism>
<evidence type="ECO:0000256" key="2">
    <source>
        <dbReference type="ARBA" id="ARBA00023015"/>
    </source>
</evidence>
<accession>A0A1X9ND24</accession>
<evidence type="ECO:0000256" key="1">
    <source>
        <dbReference type="ARBA" id="ARBA00010641"/>
    </source>
</evidence>
<dbReference type="RefSeq" id="WP_085757542.1">
    <property type="nucleotide sequence ID" value="NZ_CP019343.1"/>
</dbReference>
<dbReference type="InterPro" id="IPR013324">
    <property type="entry name" value="RNA_pol_sigma_r3/r4-like"/>
</dbReference>
<dbReference type="Gene3D" id="1.10.10.10">
    <property type="entry name" value="Winged helix-like DNA-binding domain superfamily/Winged helix DNA-binding domain"/>
    <property type="match status" value="1"/>
</dbReference>
<protein>
    <submittedName>
        <fullName evidence="6">RNA polymerase subunit sigma-70</fullName>
    </submittedName>
</protein>
<dbReference type="PANTHER" id="PTHR43133:SF62">
    <property type="entry name" value="RNA POLYMERASE SIGMA FACTOR SIGZ"/>
    <property type="match status" value="1"/>
</dbReference>
<keyword evidence="3" id="KW-0731">Sigma factor</keyword>
<evidence type="ECO:0000256" key="3">
    <source>
        <dbReference type="ARBA" id="ARBA00023082"/>
    </source>
</evidence>
<dbReference type="PANTHER" id="PTHR43133">
    <property type="entry name" value="RNA POLYMERASE ECF-TYPE SIGMA FACTO"/>
    <property type="match status" value="1"/>
</dbReference>
<evidence type="ECO:0000259" key="5">
    <source>
        <dbReference type="PROSITE" id="PS50031"/>
    </source>
</evidence>
<keyword evidence="2" id="KW-0805">Transcription regulation</keyword>